<protein>
    <submittedName>
        <fullName evidence="1">Acetamidase</fullName>
    </submittedName>
</protein>
<accession>A0A5M9WZR2</accession>
<name>A0A5M9WZR2_PAEAM</name>
<proteinExistence type="predicted"/>
<dbReference type="OrthoDB" id="9811740at2"/>
<dbReference type="Gene3D" id="3.10.28.20">
    <property type="entry name" value="Acetamidase/Formamidase-like domains"/>
    <property type="match status" value="1"/>
</dbReference>
<dbReference type="RefSeq" id="WP_123066755.1">
    <property type="nucleotide sequence ID" value="NZ_RIAS01000018.1"/>
</dbReference>
<dbReference type="InterPro" id="IPR004304">
    <property type="entry name" value="FmdA_AmdA"/>
</dbReference>
<sequence length="315" mass="34076">MSIHTITLAQENLIGSFSNVVTPILKIKSGDSIRFQTLDAGWGTGVSYAKRIKPFPRQGEKDGGHALIGPIYIEEAKQGKTLEIIFNEIIPGSYGFTSAGGYPNWQNQKLHLTEVEELSLNWTLDRHAMSGSCEVRDKSYSVSLNPFMGVVGMPPESGGIHTTWPPRYCGGNIDCKELVQGSKLYLPVPVDGGYLAIGDGHARQGDGEVSCQAIECAMELVDITVNVTDDIKLTNPRAHTPSGWITFGFDEDLNEATVQALDGMLGLMGELYGLERVEAIALGSAVIDLRITQIVNGVKGVHAFLPHDAFISDSN</sequence>
<dbReference type="PANTHER" id="PTHR31891">
    <property type="entry name" value="FORMAMIDASE C869.04-RELATED"/>
    <property type="match status" value="1"/>
</dbReference>
<dbReference type="SUPFAM" id="SSF141130">
    <property type="entry name" value="Acetamidase/Formamidase-like"/>
    <property type="match status" value="1"/>
</dbReference>
<dbReference type="Proteomes" id="UP000323664">
    <property type="component" value="Unassembled WGS sequence"/>
</dbReference>
<dbReference type="AlphaFoldDB" id="A0A5M9WZR2"/>
<dbReference type="PANTHER" id="PTHR31891:SF1">
    <property type="entry name" value="FORMAMIDASE C869.04-RELATED"/>
    <property type="match status" value="1"/>
</dbReference>
<gene>
    <name evidence="1" type="ORF">EC604_24930</name>
</gene>
<evidence type="ECO:0000313" key="1">
    <source>
        <dbReference type="EMBL" id="KAA8787081.1"/>
    </source>
</evidence>
<evidence type="ECO:0000313" key="2">
    <source>
        <dbReference type="Proteomes" id="UP000323664"/>
    </source>
</evidence>
<comment type="caution">
    <text evidence="1">The sequence shown here is derived from an EMBL/GenBank/DDBJ whole genome shotgun (WGS) entry which is preliminary data.</text>
</comment>
<dbReference type="EMBL" id="RIAS01000018">
    <property type="protein sequence ID" value="KAA8787081.1"/>
    <property type="molecule type" value="Genomic_DNA"/>
</dbReference>
<dbReference type="Gene3D" id="2.60.120.580">
    <property type="entry name" value="Acetamidase/Formamidase-like domains"/>
    <property type="match status" value="1"/>
</dbReference>
<reference evidence="1 2" key="1">
    <citation type="journal article" date="2019" name="J. Ind. Microbiol. Biotechnol.">
        <title>Paenibacillus amylolyticus 27C64 has a diverse set of carbohydrate-active enzymes and complete pectin deconstruction system.</title>
        <authorList>
            <person name="Keggi C."/>
            <person name="Doran-Peterson J."/>
        </authorList>
    </citation>
    <scope>NUCLEOTIDE SEQUENCE [LARGE SCALE GENOMIC DNA]</scope>
    <source>
        <strain evidence="1 2">27C64</strain>
    </source>
</reference>
<dbReference type="GO" id="GO:0016811">
    <property type="term" value="F:hydrolase activity, acting on carbon-nitrogen (but not peptide) bonds, in linear amides"/>
    <property type="evidence" value="ECO:0007669"/>
    <property type="project" value="InterPro"/>
</dbReference>
<dbReference type="Pfam" id="PF03069">
    <property type="entry name" value="FmdA_AmdA"/>
    <property type="match status" value="1"/>
</dbReference>
<organism evidence="1 2">
    <name type="scientific">Paenibacillus amylolyticus</name>
    <dbReference type="NCBI Taxonomy" id="1451"/>
    <lineage>
        <taxon>Bacteria</taxon>
        <taxon>Bacillati</taxon>
        <taxon>Bacillota</taxon>
        <taxon>Bacilli</taxon>
        <taxon>Bacillales</taxon>
        <taxon>Paenibacillaceae</taxon>
        <taxon>Paenibacillus</taxon>
    </lineage>
</organism>